<feature type="domain" description="CCT" evidence="5">
    <location>
        <begin position="141"/>
        <end position="183"/>
    </location>
</feature>
<feature type="region of interest" description="Disordered" evidence="4">
    <location>
        <begin position="191"/>
        <end position="213"/>
    </location>
</feature>
<accession>A0A6J1G5H7</accession>
<evidence type="ECO:0000259" key="5">
    <source>
        <dbReference type="PROSITE" id="PS51017"/>
    </source>
</evidence>
<evidence type="ECO:0000256" key="3">
    <source>
        <dbReference type="PROSITE-ProRule" id="PRU00357"/>
    </source>
</evidence>
<keyword evidence="2 3" id="KW-0539">Nucleus</keyword>
<keyword evidence="6" id="KW-1185">Reference proteome</keyword>
<dbReference type="GO" id="GO:0003700">
    <property type="term" value="F:DNA-binding transcription factor activity"/>
    <property type="evidence" value="ECO:0007669"/>
    <property type="project" value="TreeGrafter"/>
</dbReference>
<dbReference type="PANTHER" id="PTHR31319">
    <property type="entry name" value="ZINC FINGER PROTEIN CONSTANS-LIKE 4"/>
    <property type="match status" value="1"/>
</dbReference>
<evidence type="ECO:0000256" key="1">
    <source>
        <dbReference type="ARBA" id="ARBA00004123"/>
    </source>
</evidence>
<organism evidence="6 7">
    <name type="scientific">Cucurbita moschata</name>
    <name type="common">Winter crookneck squash</name>
    <name type="synonym">Cucurbita pepo var. moschata</name>
    <dbReference type="NCBI Taxonomy" id="3662"/>
    <lineage>
        <taxon>Eukaryota</taxon>
        <taxon>Viridiplantae</taxon>
        <taxon>Streptophyta</taxon>
        <taxon>Embryophyta</taxon>
        <taxon>Tracheophyta</taxon>
        <taxon>Spermatophyta</taxon>
        <taxon>Magnoliopsida</taxon>
        <taxon>eudicotyledons</taxon>
        <taxon>Gunneridae</taxon>
        <taxon>Pentapetalae</taxon>
        <taxon>rosids</taxon>
        <taxon>fabids</taxon>
        <taxon>Cucurbitales</taxon>
        <taxon>Cucurbitaceae</taxon>
        <taxon>Cucurbiteae</taxon>
        <taxon>Cucurbita</taxon>
    </lineage>
</organism>
<dbReference type="InterPro" id="IPR010402">
    <property type="entry name" value="CCT_domain"/>
</dbReference>
<dbReference type="Proteomes" id="UP000504609">
    <property type="component" value="Unplaced"/>
</dbReference>
<gene>
    <name evidence="7" type="primary">LOC111450985</name>
</gene>
<dbReference type="AlphaFoldDB" id="A0A6J1G5H7"/>
<evidence type="ECO:0000256" key="4">
    <source>
        <dbReference type="SAM" id="MobiDB-lite"/>
    </source>
</evidence>
<evidence type="ECO:0000313" key="7">
    <source>
        <dbReference type="RefSeq" id="XP_022946965.1"/>
    </source>
</evidence>
<feature type="compositionally biased region" description="Polar residues" evidence="4">
    <location>
        <begin position="45"/>
        <end position="60"/>
    </location>
</feature>
<dbReference type="PANTHER" id="PTHR31319:SF114">
    <property type="entry name" value="OS12G0262400 PROTEIN"/>
    <property type="match status" value="1"/>
</dbReference>
<evidence type="ECO:0000256" key="2">
    <source>
        <dbReference type="ARBA" id="ARBA00023242"/>
    </source>
</evidence>
<dbReference type="InterPro" id="IPR045281">
    <property type="entry name" value="CONSTANS-like"/>
</dbReference>
<dbReference type="PROSITE" id="PS51017">
    <property type="entry name" value="CCT"/>
    <property type="match status" value="1"/>
</dbReference>
<evidence type="ECO:0000313" key="6">
    <source>
        <dbReference type="Proteomes" id="UP000504609"/>
    </source>
</evidence>
<dbReference type="RefSeq" id="XP_022946965.1">
    <property type="nucleotide sequence ID" value="XM_023091197.1"/>
</dbReference>
<name>A0A6J1G5H7_CUCMO</name>
<sequence>MTISHFLSAASHSSTDTAGVDFDWLPGSSIKQWNSELPDSWGDGSLTSPPQPQTIHPPTNNILFHHTFSLLNPSLKTNGLLQQTGSSPSPSLSSDNVLHKLSLPARDFQRNNQRAESPVSCESSIAIEGMSRACRYSPEEKKERIQRYRSKRNQRNFNKKIKYACRKSLADSRPRIRGRFAKYNDDVAKNYPEQWSHGQEEEQGEEEEEEANCDDNWIKYFVDAYSTNLIP</sequence>
<dbReference type="Pfam" id="PF06203">
    <property type="entry name" value="CCT"/>
    <property type="match status" value="1"/>
</dbReference>
<dbReference type="GeneID" id="111450985"/>
<proteinExistence type="predicted"/>
<feature type="region of interest" description="Disordered" evidence="4">
    <location>
        <begin position="36"/>
        <end position="60"/>
    </location>
</feature>
<dbReference type="KEGG" id="cmos:111450985"/>
<dbReference type="GO" id="GO:0009909">
    <property type="term" value="P:regulation of flower development"/>
    <property type="evidence" value="ECO:0007669"/>
    <property type="project" value="InterPro"/>
</dbReference>
<dbReference type="GO" id="GO:0005634">
    <property type="term" value="C:nucleus"/>
    <property type="evidence" value="ECO:0007669"/>
    <property type="project" value="UniProtKB-SubCell"/>
</dbReference>
<protein>
    <submittedName>
        <fullName evidence="7">Zinc finger protein CONSTANS-LIKE 14-like</fullName>
    </submittedName>
</protein>
<comment type="subcellular location">
    <subcellularLocation>
        <location evidence="1 3">Nucleus</location>
    </subcellularLocation>
</comment>
<feature type="compositionally biased region" description="Acidic residues" evidence="4">
    <location>
        <begin position="201"/>
        <end position="213"/>
    </location>
</feature>
<reference evidence="7" key="1">
    <citation type="submission" date="2025-08" db="UniProtKB">
        <authorList>
            <consortium name="RefSeq"/>
        </authorList>
    </citation>
    <scope>IDENTIFICATION</scope>
    <source>
        <tissue evidence="7">Young leaves</tissue>
    </source>
</reference>